<dbReference type="EMBL" id="MWIO01000031">
    <property type="protein sequence ID" value="THD06695.1"/>
    <property type="molecule type" value="Genomic_DNA"/>
</dbReference>
<dbReference type="PANTHER" id="PTHR32309:SF13">
    <property type="entry name" value="FERRIC ENTEROBACTIN TRANSPORT PROTEIN FEPE"/>
    <property type="match status" value="1"/>
</dbReference>
<reference evidence="4 5" key="1">
    <citation type="submission" date="2017-02" db="EMBL/GenBank/DDBJ databases">
        <title>Whole genome sequencing of Rhodanobacter lindaniclasticus DSM 17932.</title>
        <authorList>
            <person name="Kumar S."/>
            <person name="Patil P."/>
            <person name="Patil P.B."/>
        </authorList>
    </citation>
    <scope>NUCLEOTIDE SEQUENCE [LARGE SCALE GENOMIC DNA]</scope>
    <source>
        <strain evidence="4 5">DSM 17932</strain>
    </source>
</reference>
<keyword evidence="2" id="KW-0067">ATP-binding</keyword>
<dbReference type="InterPro" id="IPR005702">
    <property type="entry name" value="Wzc-like_C"/>
</dbReference>
<keyword evidence="5" id="KW-1185">Reference proteome</keyword>
<dbReference type="GO" id="GO:0004713">
    <property type="term" value="F:protein tyrosine kinase activity"/>
    <property type="evidence" value="ECO:0007669"/>
    <property type="project" value="TreeGrafter"/>
</dbReference>
<feature type="compositionally biased region" description="Basic and acidic residues" evidence="3">
    <location>
        <begin position="16"/>
        <end position="32"/>
    </location>
</feature>
<comment type="caution">
    <text evidence="4">The sequence shown here is derived from an EMBL/GenBank/DDBJ whole genome shotgun (WGS) entry which is preliminary data.</text>
</comment>
<keyword evidence="1" id="KW-0547">Nucleotide-binding</keyword>
<dbReference type="RefSeq" id="WP_246031150.1">
    <property type="nucleotide sequence ID" value="NZ_MWIO01000031.1"/>
</dbReference>
<dbReference type="SUPFAM" id="SSF52540">
    <property type="entry name" value="P-loop containing nucleoside triphosphate hydrolases"/>
    <property type="match status" value="1"/>
</dbReference>
<dbReference type="CDD" id="cd05387">
    <property type="entry name" value="BY-kinase"/>
    <property type="match status" value="1"/>
</dbReference>
<dbReference type="Proteomes" id="UP000306317">
    <property type="component" value="Unassembled WGS sequence"/>
</dbReference>
<dbReference type="Gene3D" id="3.40.50.300">
    <property type="entry name" value="P-loop containing nucleotide triphosphate hydrolases"/>
    <property type="match status" value="1"/>
</dbReference>
<dbReference type="AlphaFoldDB" id="A0A4S3KDW3"/>
<evidence type="ECO:0000256" key="3">
    <source>
        <dbReference type="SAM" id="MobiDB-lite"/>
    </source>
</evidence>
<sequence>MNARDDDKSVINLPPRDPEARERAMPAGDEAKNAPGHSIALMSETGTLVPRQLEERRLIHREESVRTQSDAFREIRTRLLWLGGERNFVTMVVPVSPKSGGSFVARNLALAFAFDEAKTSLLIDCNLRYPAQQEALGMARGTEGLINFLEQPSIGIKSIIYETGIPRLRLIPAGSTRENSGEYFSSFRMRAVVDSLRCRYPDRYLFLDGPAIKGSPDARILSELADQVVVVAGYGRDTPAAISQAVASFDTNKVAGVVFNHAP</sequence>
<evidence type="ECO:0000313" key="4">
    <source>
        <dbReference type="EMBL" id="THD06695.1"/>
    </source>
</evidence>
<evidence type="ECO:0000256" key="2">
    <source>
        <dbReference type="ARBA" id="ARBA00022840"/>
    </source>
</evidence>
<feature type="region of interest" description="Disordered" evidence="3">
    <location>
        <begin position="1"/>
        <end position="35"/>
    </location>
</feature>
<proteinExistence type="predicted"/>
<evidence type="ECO:0000313" key="5">
    <source>
        <dbReference type="Proteomes" id="UP000306317"/>
    </source>
</evidence>
<evidence type="ECO:0000256" key="1">
    <source>
        <dbReference type="ARBA" id="ARBA00022741"/>
    </source>
</evidence>
<gene>
    <name evidence="4" type="ORF">B1991_11715</name>
</gene>
<accession>A0A4S3KDW3</accession>
<dbReference type="PANTHER" id="PTHR32309">
    <property type="entry name" value="TYROSINE-PROTEIN KINASE"/>
    <property type="match status" value="1"/>
</dbReference>
<protein>
    <submittedName>
        <fullName evidence="4">Polysaccharide biosynthesis protein</fullName>
    </submittedName>
</protein>
<name>A0A4S3KDW3_9GAMM</name>
<dbReference type="InterPro" id="IPR027417">
    <property type="entry name" value="P-loop_NTPase"/>
</dbReference>
<organism evidence="4 5">
    <name type="scientific">Rhodanobacter lindaniclasticus</name>
    <dbReference type="NCBI Taxonomy" id="75310"/>
    <lineage>
        <taxon>Bacteria</taxon>
        <taxon>Pseudomonadati</taxon>
        <taxon>Pseudomonadota</taxon>
        <taxon>Gammaproteobacteria</taxon>
        <taxon>Lysobacterales</taxon>
        <taxon>Rhodanobacteraceae</taxon>
        <taxon>Rhodanobacter</taxon>
    </lineage>
</organism>
<dbReference type="GO" id="GO:0005886">
    <property type="term" value="C:plasma membrane"/>
    <property type="evidence" value="ECO:0007669"/>
    <property type="project" value="TreeGrafter"/>
</dbReference>
<dbReference type="InterPro" id="IPR050445">
    <property type="entry name" value="Bact_polysacc_biosynth/exp"/>
</dbReference>